<dbReference type="InterPro" id="IPR051397">
    <property type="entry name" value="Zn-ADH-like_protein"/>
</dbReference>
<dbReference type="InterPro" id="IPR036291">
    <property type="entry name" value="NAD(P)-bd_dom_sf"/>
</dbReference>
<evidence type="ECO:0000313" key="5">
    <source>
        <dbReference type="Proteomes" id="UP000317650"/>
    </source>
</evidence>
<name>A0A4S8IKS6_MUSBA</name>
<keyword evidence="5" id="KW-1185">Reference proteome</keyword>
<dbReference type="PANTHER" id="PTHR43677:SF3">
    <property type="entry name" value="PROSTAGLANDIN REDUCTASE 3"/>
    <property type="match status" value="1"/>
</dbReference>
<dbReference type="PANTHER" id="PTHR43677">
    <property type="entry name" value="SHORT-CHAIN DEHYDROGENASE/REDUCTASE"/>
    <property type="match status" value="1"/>
</dbReference>
<dbReference type="Pfam" id="PF00107">
    <property type="entry name" value="ADH_zinc_N"/>
    <property type="match status" value="1"/>
</dbReference>
<dbReference type="Proteomes" id="UP000317650">
    <property type="component" value="Chromosome 6"/>
</dbReference>
<dbReference type="AlphaFoldDB" id="A0A4S8IKS6"/>
<dbReference type="PROSITE" id="PS00061">
    <property type="entry name" value="ADH_SHORT"/>
    <property type="match status" value="1"/>
</dbReference>
<dbReference type="PRINTS" id="PR00081">
    <property type="entry name" value="GDHRDH"/>
</dbReference>
<dbReference type="SUPFAM" id="SSF51735">
    <property type="entry name" value="NAD(P)-binding Rossmann-fold domains"/>
    <property type="match status" value="2"/>
</dbReference>
<dbReference type="FunFam" id="3.40.50.720:FF:000121">
    <property type="entry name" value="Prostaglandin reductase 2"/>
    <property type="match status" value="1"/>
</dbReference>
<accession>A0A4S8IKS6</accession>
<dbReference type="Pfam" id="PF00106">
    <property type="entry name" value="adh_short"/>
    <property type="match status" value="1"/>
</dbReference>
<gene>
    <name evidence="4" type="ORF">C4D60_Mb06t05560</name>
</gene>
<comment type="caution">
    <text evidence="4">The sequence shown here is derived from an EMBL/GenBank/DDBJ whole genome shotgun (WGS) entry which is preliminary data.</text>
</comment>
<sequence>MELKPGMSAIVTGGASGIGKALCMALAQKGIFVTVIDFSEEKGKEVVLLIERENTKFHPELKFPSAIFVKCDVTDTNGLAAAFEKHLEVFGGLDICINSAGISHHILFHEDKTNGIDTWKHTINVNLTAVVDCTRIAIQIMRYKKKPGVIINLGSASGLYPLYADPIYSGTKGGVILFTRALAPLKREGIRVNVLCPEFVQTEMGSKINPKIVDAVGGFLSMDTVVNGAIELIKDESKAGACLWITRRRGMEYWPTPSEEKKYLIRPYKSRRRIQYTTTSDILIPDTFEKVIVHSLDHNFRFATKVVQTELKLPIKPHHALVKIIYAGVNASDVNFSSGRYFKGKDNEIAARLPFDAGFEAVGIIAAVGESVHLKIGAPVAFMAFGSYAEFSVVPAKHLLPVPRPDAEVLAMLTSGLTASIALEKLAKLAGNKVVATCGGEKKASLLRSLGADRVIDYKKENIKDVLKKEFPKGIDIVYESVGGEMFNLCLNALAVHGRLIVIGMISQYQGKHGWEPLKYTGLCEKILSKSQTVAGFFLIQHASLWQEHLDRLFDLYSAGKLKVAVDPKRFMGVGSVADAVEYLHSGESLGKVVVCIDPAFCKKTAKLFPRTDSGVPLLVYAAVKATLPTFGHLPKP</sequence>
<evidence type="ECO:0000313" key="4">
    <source>
        <dbReference type="EMBL" id="THU49057.1"/>
    </source>
</evidence>
<dbReference type="InterPro" id="IPR011032">
    <property type="entry name" value="GroES-like_sf"/>
</dbReference>
<evidence type="ECO:0000256" key="1">
    <source>
        <dbReference type="ARBA" id="ARBA00011738"/>
    </source>
</evidence>
<dbReference type="GO" id="GO:0005739">
    <property type="term" value="C:mitochondrion"/>
    <property type="evidence" value="ECO:0007669"/>
    <property type="project" value="TreeGrafter"/>
</dbReference>
<comment type="subunit">
    <text evidence="1">Homodimer.</text>
</comment>
<dbReference type="Pfam" id="PF08240">
    <property type="entry name" value="ADH_N"/>
    <property type="match status" value="1"/>
</dbReference>
<dbReference type="STRING" id="52838.A0A4S8IKS6"/>
<dbReference type="Gene3D" id="3.90.180.10">
    <property type="entry name" value="Medium-chain alcohol dehydrogenases, catalytic domain"/>
    <property type="match status" value="1"/>
</dbReference>
<dbReference type="InterPro" id="IPR020904">
    <property type="entry name" value="Sc_DH/Rdtase_CS"/>
</dbReference>
<feature type="domain" description="Enoyl reductase (ER)" evidence="3">
    <location>
        <begin position="295"/>
        <end position="595"/>
    </location>
</feature>
<evidence type="ECO:0000256" key="2">
    <source>
        <dbReference type="ARBA" id="ARBA00023002"/>
    </source>
</evidence>
<dbReference type="EMBL" id="PYDT01000009">
    <property type="protein sequence ID" value="THU49057.1"/>
    <property type="molecule type" value="Genomic_DNA"/>
</dbReference>
<dbReference type="InterPro" id="IPR013154">
    <property type="entry name" value="ADH-like_N"/>
</dbReference>
<reference evidence="4 5" key="1">
    <citation type="journal article" date="2019" name="Nat. Plants">
        <title>Genome sequencing of Musa balbisiana reveals subgenome evolution and function divergence in polyploid bananas.</title>
        <authorList>
            <person name="Yao X."/>
        </authorList>
    </citation>
    <scope>NUCLEOTIDE SEQUENCE [LARGE SCALE GENOMIC DNA]</scope>
    <source>
        <strain evidence="5">cv. DH-PKW</strain>
        <tissue evidence="4">Leaves</tissue>
    </source>
</reference>
<dbReference type="PRINTS" id="PR00080">
    <property type="entry name" value="SDRFAMILY"/>
</dbReference>
<dbReference type="InterPro" id="IPR013149">
    <property type="entry name" value="ADH-like_C"/>
</dbReference>
<dbReference type="SUPFAM" id="SSF50129">
    <property type="entry name" value="GroES-like"/>
    <property type="match status" value="1"/>
</dbReference>
<dbReference type="InterPro" id="IPR002347">
    <property type="entry name" value="SDR_fam"/>
</dbReference>
<evidence type="ECO:0000259" key="3">
    <source>
        <dbReference type="SMART" id="SM00829"/>
    </source>
</evidence>
<dbReference type="Gene3D" id="3.40.50.720">
    <property type="entry name" value="NAD(P)-binding Rossmann-like Domain"/>
    <property type="match status" value="2"/>
</dbReference>
<dbReference type="GO" id="GO:0016491">
    <property type="term" value="F:oxidoreductase activity"/>
    <property type="evidence" value="ECO:0007669"/>
    <property type="project" value="UniProtKB-KW"/>
</dbReference>
<protein>
    <recommendedName>
        <fullName evidence="3">Enoyl reductase (ER) domain-containing protein</fullName>
    </recommendedName>
</protein>
<dbReference type="SMART" id="SM00829">
    <property type="entry name" value="PKS_ER"/>
    <property type="match status" value="1"/>
</dbReference>
<keyword evidence="2" id="KW-0560">Oxidoreductase</keyword>
<organism evidence="4 5">
    <name type="scientific">Musa balbisiana</name>
    <name type="common">Banana</name>
    <dbReference type="NCBI Taxonomy" id="52838"/>
    <lineage>
        <taxon>Eukaryota</taxon>
        <taxon>Viridiplantae</taxon>
        <taxon>Streptophyta</taxon>
        <taxon>Embryophyta</taxon>
        <taxon>Tracheophyta</taxon>
        <taxon>Spermatophyta</taxon>
        <taxon>Magnoliopsida</taxon>
        <taxon>Liliopsida</taxon>
        <taxon>Zingiberales</taxon>
        <taxon>Musaceae</taxon>
        <taxon>Musa</taxon>
    </lineage>
</organism>
<proteinExistence type="predicted"/>
<dbReference type="InterPro" id="IPR020843">
    <property type="entry name" value="ER"/>
</dbReference>